<evidence type="ECO:0000256" key="6">
    <source>
        <dbReference type="NCBIfam" id="TIGR01227"/>
    </source>
</evidence>
<dbReference type="CDD" id="cd09988">
    <property type="entry name" value="Formimidoylglutamase"/>
    <property type="match status" value="1"/>
</dbReference>
<dbReference type="GO" id="GO:0008783">
    <property type="term" value="F:agmatinase activity"/>
    <property type="evidence" value="ECO:0007669"/>
    <property type="project" value="TreeGrafter"/>
</dbReference>
<evidence type="ECO:0000256" key="5">
    <source>
        <dbReference type="HAMAP-Rule" id="MF_00737"/>
    </source>
</evidence>
<keyword evidence="2 5" id="KW-0378">Hydrolase</keyword>
<evidence type="ECO:0000256" key="3">
    <source>
        <dbReference type="ARBA" id="ARBA00022808"/>
    </source>
</evidence>
<organism evidence="9 10">
    <name type="scientific">Vibrio casei</name>
    <dbReference type="NCBI Taxonomy" id="673372"/>
    <lineage>
        <taxon>Bacteria</taxon>
        <taxon>Pseudomonadati</taxon>
        <taxon>Pseudomonadota</taxon>
        <taxon>Gammaproteobacteria</taxon>
        <taxon>Vibrionales</taxon>
        <taxon>Vibrionaceae</taxon>
        <taxon>Vibrio</taxon>
    </lineage>
</organism>
<evidence type="ECO:0000256" key="1">
    <source>
        <dbReference type="ARBA" id="ARBA00022723"/>
    </source>
</evidence>
<gene>
    <name evidence="5" type="primary">hutG</name>
    <name evidence="9" type="ORF">CIK83_03330</name>
</gene>
<dbReference type="UniPathway" id="UPA00379">
    <property type="reaction ID" value="UER00552"/>
</dbReference>
<comment type="function">
    <text evidence="5">Catalyzes the conversion of N-formimidoyl-L-glutamate to L-glutamate and formamide.</text>
</comment>
<feature type="binding site" evidence="5">
    <location>
        <position position="160"/>
    </location>
    <ligand>
        <name>Mn(2+)</name>
        <dbReference type="ChEBI" id="CHEBI:29035"/>
        <label>2</label>
    </ligand>
</feature>
<dbReference type="PANTHER" id="PTHR11358">
    <property type="entry name" value="ARGINASE/AGMATINASE"/>
    <property type="match status" value="1"/>
</dbReference>
<dbReference type="PIRSF" id="PIRSF036979">
    <property type="entry name" value="Arginase"/>
    <property type="match status" value="1"/>
</dbReference>
<dbReference type="Proteomes" id="UP000252479">
    <property type="component" value="Unassembled WGS sequence"/>
</dbReference>
<feature type="binding site" evidence="5">
    <location>
        <position position="162"/>
    </location>
    <ligand>
        <name>Mn(2+)</name>
        <dbReference type="ChEBI" id="CHEBI:29035"/>
        <label>2</label>
    </ligand>
</feature>
<feature type="binding site" evidence="5 7">
    <location>
        <position position="164"/>
    </location>
    <ligand>
        <name>Mn(2+)</name>
        <dbReference type="ChEBI" id="CHEBI:29035"/>
        <label>1</label>
    </ligand>
</feature>
<dbReference type="GO" id="GO:0030145">
    <property type="term" value="F:manganese ion binding"/>
    <property type="evidence" value="ECO:0007669"/>
    <property type="project" value="UniProtKB-UniRule"/>
</dbReference>
<reference evidence="9 10" key="1">
    <citation type="journal article" date="2017" name="Elife">
        <title>Extensive horizontal gene transfer in cheese-associated bacteria.</title>
        <authorList>
            <person name="Bonham K.S."/>
            <person name="Wolfe B.E."/>
            <person name="Dutton R.J."/>
        </authorList>
    </citation>
    <scope>NUCLEOTIDE SEQUENCE [LARGE SCALE GENOMIC DNA]</scope>
    <source>
        <strain evidence="9 10">JB196</strain>
    </source>
</reference>
<dbReference type="GeneID" id="303187932"/>
<comment type="caution">
    <text evidence="9">The sequence shown here is derived from an EMBL/GenBank/DDBJ whole genome shotgun (WGS) entry which is preliminary data.</text>
</comment>
<keyword evidence="4 5" id="KW-0464">Manganese</keyword>
<protein>
    <recommendedName>
        <fullName evidence="5 6">Formimidoylglutamase</fullName>
        <ecNumber evidence="5 6">3.5.3.8</ecNumber>
    </recommendedName>
    <alternativeName>
        <fullName evidence="5">Formiminoglutamase</fullName>
    </alternativeName>
    <alternativeName>
        <fullName evidence="5">Formiminoglutamate hydrolase</fullName>
    </alternativeName>
</protein>
<feature type="binding site" evidence="7">
    <location>
        <position position="162"/>
    </location>
    <ligand>
        <name>Mn(2+)</name>
        <dbReference type="ChEBI" id="CHEBI:29035"/>
        <label>1</label>
    </ligand>
</feature>
<dbReference type="PANTHER" id="PTHR11358:SF35">
    <property type="entry name" value="FORMIMIDOYLGLUTAMASE"/>
    <property type="match status" value="1"/>
</dbReference>
<dbReference type="EC" id="3.5.3.8" evidence="5 6"/>
<keyword evidence="10" id="KW-1185">Reference proteome</keyword>
<dbReference type="GO" id="GO:0050415">
    <property type="term" value="F:formimidoylglutamase activity"/>
    <property type="evidence" value="ECO:0007669"/>
    <property type="project" value="UniProtKB-UniRule"/>
</dbReference>
<name>A0A368LLP8_9VIBR</name>
<comment type="cofactor">
    <cofactor evidence="5 7">
        <name>Mn(2+)</name>
        <dbReference type="ChEBI" id="CHEBI:29035"/>
    </cofactor>
    <text evidence="5 7">Binds 2 manganese ions per subunit.</text>
</comment>
<evidence type="ECO:0000313" key="10">
    <source>
        <dbReference type="Proteomes" id="UP000252479"/>
    </source>
</evidence>
<feature type="binding site" evidence="5">
    <location>
        <position position="252"/>
    </location>
    <ligand>
        <name>Mn(2+)</name>
        <dbReference type="ChEBI" id="CHEBI:29035"/>
        <label>2</label>
    </ligand>
</feature>
<proteinExistence type="inferred from homology"/>
<dbReference type="InterPro" id="IPR023696">
    <property type="entry name" value="Ureohydrolase_dom_sf"/>
</dbReference>
<sequence>MSNQDLSSNYQEKREFQWAGRIDPEANSLRWHQVIKPVISAAENGYALIGFCCDLGVSQNKGRIGAALAPNAIRQALANLSYIQKKPLYDAGNVHCLANQLDQAQAELGNQVQTHLESGHFPIILGGGHEVAYGSWLGFSQYLQAQHSKIAPKVGIINFDAHFDLRDSSHVHSSGTPFHQIAYQSKALNWPFHYACLGVSQASNTQALFNTADSLGVLAIQDHLMTTHNLFQIMTQITEFIDQCDHIYLTVDMDVFPSSQAPGVSAPAACGVGIEIIEPLLRHIKATQKLRLFDIAELNPNFDRDHQTARLAARLIHTLTL</sequence>
<dbReference type="EMBL" id="QPGL01000001">
    <property type="protein sequence ID" value="RCS72715.1"/>
    <property type="molecule type" value="Genomic_DNA"/>
</dbReference>
<dbReference type="HAMAP" id="MF_00737">
    <property type="entry name" value="Formimidoylglutam"/>
    <property type="match status" value="1"/>
</dbReference>
<dbReference type="NCBIfam" id="TIGR01227">
    <property type="entry name" value="hutG"/>
    <property type="match status" value="1"/>
</dbReference>
<feature type="binding site" evidence="5">
    <location>
        <position position="254"/>
    </location>
    <ligand>
        <name>Mn(2+)</name>
        <dbReference type="ChEBI" id="CHEBI:29035"/>
        <label>2</label>
    </ligand>
</feature>
<dbReference type="PROSITE" id="PS51409">
    <property type="entry name" value="ARGINASE_2"/>
    <property type="match status" value="1"/>
</dbReference>
<dbReference type="Pfam" id="PF00491">
    <property type="entry name" value="Arginase"/>
    <property type="match status" value="1"/>
</dbReference>
<evidence type="ECO:0000256" key="8">
    <source>
        <dbReference type="PROSITE-ProRule" id="PRU00742"/>
    </source>
</evidence>
<feature type="binding site" evidence="7">
    <location>
        <position position="254"/>
    </location>
    <ligand>
        <name>Mn(2+)</name>
        <dbReference type="ChEBI" id="CHEBI:29035"/>
        <label>1</label>
    </ligand>
</feature>
<dbReference type="InterPro" id="IPR005923">
    <property type="entry name" value="HutG"/>
</dbReference>
<keyword evidence="1 5" id="KW-0479">Metal-binding</keyword>
<dbReference type="RefSeq" id="WP_086962832.1">
    <property type="nucleotide sequence ID" value="NZ_AP018680.1"/>
</dbReference>
<evidence type="ECO:0000256" key="2">
    <source>
        <dbReference type="ARBA" id="ARBA00022801"/>
    </source>
</evidence>
<dbReference type="InterPro" id="IPR006035">
    <property type="entry name" value="Ureohydrolase"/>
</dbReference>
<dbReference type="GO" id="GO:0019557">
    <property type="term" value="P:L-histidine catabolic process to glutamate and formate"/>
    <property type="evidence" value="ECO:0007669"/>
    <property type="project" value="UniProtKB-UniPathway"/>
</dbReference>
<dbReference type="Gene3D" id="3.40.800.10">
    <property type="entry name" value="Ureohydrolase domain"/>
    <property type="match status" value="1"/>
</dbReference>
<dbReference type="GO" id="GO:0019556">
    <property type="term" value="P:L-histidine catabolic process to glutamate and formamide"/>
    <property type="evidence" value="ECO:0007669"/>
    <property type="project" value="UniProtKB-UniRule"/>
</dbReference>
<dbReference type="OrthoDB" id="9789727at2"/>
<evidence type="ECO:0000256" key="7">
    <source>
        <dbReference type="PIRSR" id="PIRSR036979-1"/>
    </source>
</evidence>
<accession>A0A368LLP8</accession>
<keyword evidence="3 5" id="KW-0369">Histidine metabolism</keyword>
<feature type="binding site" evidence="5 7">
    <location>
        <position position="129"/>
    </location>
    <ligand>
        <name>Mn(2+)</name>
        <dbReference type="ChEBI" id="CHEBI:29035"/>
        <label>1</label>
    </ligand>
</feature>
<dbReference type="GO" id="GO:0033389">
    <property type="term" value="P:putrescine biosynthetic process from arginine, via agmatine"/>
    <property type="evidence" value="ECO:0007669"/>
    <property type="project" value="TreeGrafter"/>
</dbReference>
<feature type="binding site" evidence="5 7">
    <location>
        <position position="252"/>
    </location>
    <ligand>
        <name>Mn(2+)</name>
        <dbReference type="ChEBI" id="CHEBI:29035"/>
        <label>1</label>
    </ligand>
</feature>
<dbReference type="SUPFAM" id="SSF52768">
    <property type="entry name" value="Arginase/deacetylase"/>
    <property type="match status" value="1"/>
</dbReference>
<comment type="pathway">
    <text evidence="5">Amino-acid degradation; L-histidine degradation into L-glutamate; L-glutamate from N-formimidoyl-L-glutamate (hydrolase route): step 1/1.</text>
</comment>
<dbReference type="AlphaFoldDB" id="A0A368LLP8"/>
<evidence type="ECO:0000313" key="9">
    <source>
        <dbReference type="EMBL" id="RCS72715.1"/>
    </source>
</evidence>
<feature type="binding site" evidence="5 7">
    <location>
        <position position="160"/>
    </location>
    <ligand>
        <name>Mn(2+)</name>
        <dbReference type="ChEBI" id="CHEBI:29035"/>
        <label>1</label>
    </ligand>
</feature>
<comment type="similarity">
    <text evidence="5 8">Belongs to the arginase family.</text>
</comment>
<evidence type="ECO:0000256" key="4">
    <source>
        <dbReference type="ARBA" id="ARBA00023211"/>
    </source>
</evidence>
<comment type="catalytic activity">
    <reaction evidence="5">
        <text>N-formimidoyl-L-glutamate + H2O = formamide + L-glutamate</text>
        <dbReference type="Rhea" id="RHEA:22492"/>
        <dbReference type="ChEBI" id="CHEBI:15377"/>
        <dbReference type="ChEBI" id="CHEBI:16397"/>
        <dbReference type="ChEBI" id="CHEBI:29985"/>
        <dbReference type="ChEBI" id="CHEBI:58928"/>
        <dbReference type="EC" id="3.5.3.8"/>
    </reaction>
</comment>